<feature type="non-terminal residue" evidence="1">
    <location>
        <position position="1"/>
    </location>
</feature>
<name>A0A8J2J538_9HEXA</name>
<proteinExistence type="predicted"/>
<protein>
    <submittedName>
        <fullName evidence="1">Uncharacterized protein</fullName>
    </submittedName>
</protein>
<comment type="caution">
    <text evidence="1">The sequence shown here is derived from an EMBL/GenBank/DDBJ whole genome shotgun (WGS) entry which is preliminary data.</text>
</comment>
<dbReference type="Pfam" id="PF14223">
    <property type="entry name" value="Retrotran_gag_2"/>
    <property type="match status" value="1"/>
</dbReference>
<gene>
    <name evidence="1" type="ORF">AFUS01_LOCUS2342</name>
</gene>
<dbReference type="EMBL" id="CAJVCH010013347">
    <property type="protein sequence ID" value="CAG7674934.1"/>
    <property type="molecule type" value="Genomic_DNA"/>
</dbReference>
<evidence type="ECO:0000313" key="1">
    <source>
        <dbReference type="EMBL" id="CAG7674934.1"/>
    </source>
</evidence>
<dbReference type="AlphaFoldDB" id="A0A8J2J538"/>
<dbReference type="OrthoDB" id="413361at2759"/>
<sequence>PTTTSNTQDKWDTGNTDAFTSMLLTKSDSEVEKISRCTTASEIWEKLSKIYQSTSGESKQVLFQKFYGVMEDHYNSPVRTMCEIQNLAAQLGSMGTQIDDDAIIARAISSLMSERFRQFCEACKSVDSTKQTSVLLLARLKTWEL</sequence>
<keyword evidence="2" id="KW-1185">Reference proteome</keyword>
<evidence type="ECO:0000313" key="2">
    <source>
        <dbReference type="Proteomes" id="UP000708208"/>
    </source>
</evidence>
<organism evidence="1 2">
    <name type="scientific">Allacma fusca</name>
    <dbReference type="NCBI Taxonomy" id="39272"/>
    <lineage>
        <taxon>Eukaryota</taxon>
        <taxon>Metazoa</taxon>
        <taxon>Ecdysozoa</taxon>
        <taxon>Arthropoda</taxon>
        <taxon>Hexapoda</taxon>
        <taxon>Collembola</taxon>
        <taxon>Symphypleona</taxon>
        <taxon>Sminthuridae</taxon>
        <taxon>Allacma</taxon>
    </lineage>
</organism>
<dbReference type="Proteomes" id="UP000708208">
    <property type="component" value="Unassembled WGS sequence"/>
</dbReference>
<reference evidence="1" key="1">
    <citation type="submission" date="2021-06" db="EMBL/GenBank/DDBJ databases">
        <authorList>
            <person name="Hodson N. C."/>
            <person name="Mongue J. A."/>
            <person name="Jaron S. K."/>
        </authorList>
    </citation>
    <scope>NUCLEOTIDE SEQUENCE</scope>
</reference>
<accession>A0A8J2J538</accession>